<protein>
    <submittedName>
        <fullName evidence="7">MFS general substrate transporter</fullName>
    </submittedName>
</protein>
<feature type="transmembrane region" description="Helical" evidence="6">
    <location>
        <begin position="287"/>
        <end position="305"/>
    </location>
</feature>
<keyword evidence="8" id="KW-1185">Reference proteome</keyword>
<dbReference type="AlphaFoldDB" id="A0A316Z010"/>
<keyword evidence="4 6" id="KW-0472">Membrane</keyword>
<dbReference type="InterPro" id="IPR036259">
    <property type="entry name" value="MFS_trans_sf"/>
</dbReference>
<proteinExistence type="predicted"/>
<dbReference type="GO" id="GO:0016020">
    <property type="term" value="C:membrane"/>
    <property type="evidence" value="ECO:0007669"/>
    <property type="project" value="UniProtKB-SubCell"/>
</dbReference>
<gene>
    <name evidence="7" type="ORF">FA09DRAFT_335554</name>
</gene>
<feature type="compositionally biased region" description="Low complexity" evidence="5">
    <location>
        <begin position="7"/>
        <end position="18"/>
    </location>
</feature>
<feature type="transmembrane region" description="Helical" evidence="6">
    <location>
        <begin position="346"/>
        <end position="373"/>
    </location>
</feature>
<evidence type="ECO:0000256" key="2">
    <source>
        <dbReference type="ARBA" id="ARBA00022692"/>
    </source>
</evidence>
<feature type="transmembrane region" description="Helical" evidence="6">
    <location>
        <begin position="476"/>
        <end position="498"/>
    </location>
</feature>
<evidence type="ECO:0000256" key="5">
    <source>
        <dbReference type="SAM" id="MobiDB-lite"/>
    </source>
</evidence>
<dbReference type="RefSeq" id="XP_025595011.1">
    <property type="nucleotide sequence ID" value="XM_025743774.1"/>
</dbReference>
<accession>A0A316Z010</accession>
<evidence type="ECO:0000256" key="4">
    <source>
        <dbReference type="ARBA" id="ARBA00023136"/>
    </source>
</evidence>
<feature type="compositionally biased region" description="Basic and acidic residues" evidence="5">
    <location>
        <begin position="626"/>
        <end position="635"/>
    </location>
</feature>
<feature type="transmembrane region" description="Helical" evidence="6">
    <location>
        <begin position="504"/>
        <end position="522"/>
    </location>
</feature>
<evidence type="ECO:0000256" key="6">
    <source>
        <dbReference type="SAM" id="Phobius"/>
    </source>
</evidence>
<feature type="region of interest" description="Disordered" evidence="5">
    <location>
        <begin position="593"/>
        <end position="635"/>
    </location>
</feature>
<keyword evidence="3 6" id="KW-1133">Transmembrane helix</keyword>
<evidence type="ECO:0000313" key="7">
    <source>
        <dbReference type="EMBL" id="PWN94732.1"/>
    </source>
</evidence>
<dbReference type="InterPro" id="IPR005828">
    <property type="entry name" value="MFS_sugar_transport-like"/>
</dbReference>
<dbReference type="Pfam" id="PF00083">
    <property type="entry name" value="Sugar_tr"/>
    <property type="match status" value="1"/>
</dbReference>
<evidence type="ECO:0000256" key="1">
    <source>
        <dbReference type="ARBA" id="ARBA00004141"/>
    </source>
</evidence>
<name>A0A316Z010_9BASI</name>
<dbReference type="Gene3D" id="1.20.1250.20">
    <property type="entry name" value="MFS general substrate transporter like domains"/>
    <property type="match status" value="1"/>
</dbReference>
<dbReference type="GO" id="GO:0022857">
    <property type="term" value="F:transmembrane transporter activity"/>
    <property type="evidence" value="ECO:0007669"/>
    <property type="project" value="InterPro"/>
</dbReference>
<feature type="transmembrane region" description="Helical" evidence="6">
    <location>
        <begin position="175"/>
        <end position="192"/>
    </location>
</feature>
<dbReference type="STRING" id="58919.A0A316Z010"/>
<evidence type="ECO:0000313" key="8">
    <source>
        <dbReference type="Proteomes" id="UP000245946"/>
    </source>
</evidence>
<dbReference type="EMBL" id="KZ819309">
    <property type="protein sequence ID" value="PWN94732.1"/>
    <property type="molecule type" value="Genomic_DNA"/>
</dbReference>
<feature type="transmembrane region" description="Helical" evidence="6">
    <location>
        <begin position="385"/>
        <end position="406"/>
    </location>
</feature>
<dbReference type="SUPFAM" id="SSF103473">
    <property type="entry name" value="MFS general substrate transporter"/>
    <property type="match status" value="1"/>
</dbReference>
<sequence length="635" mass="70586">MADSIERSSASSPSSAGSDVEKRAPAADASSSALDELLYPHDSYTRDNVYWADLPFAQKARWVSAQSNAEARRELAVIGRMFREAPLSPFKAYFENYIVTGMGLFAEAWVLFSVGNLMPLMKAVWPQCFSRHEVCKKEWISAVEWLEIVGIITGQICVGIEGDYIGRRFGLVQDAVGLTFGAVLLTAMWAGSDHLQGFVIWWAFALYIYGFSVGGEYPLTATSALEVSSTAKGATISDRMHRGRRVSLAFTMQGWGQFVQQAILLLLLLAFNSGSLEPPFSEPTAQATFRVSFALTIPITAWLAWRRYNTRYPGDEQLKAAKKRLKVSAYDIKSLRLASSHYYGRLIGTGVVWFVNDVLFYGSKIFSGVFISLITGGNSSLRTTWIYNLINVAVGLCGYYLGSLLIDHKLYGRKWMQANGLAALFILFLICAVLYPGVRWFQALFFLSSFFTQFGPNITSYLLAAEVYPATIRSTCHGSSAAMGKLGALLPAVLYSYLPNRTKFWFVCWFGLLGWALTLVFVPDTTGLDLAEQERYWEYVSQGREHEYHGVAVHPRHLSLWERVVHKRHLAYDPELDRAARLELLQHVVEDEQGTLKPAGTTPTEAAIAAGKLEPTQPAASHHASKLADLESKLG</sequence>
<dbReference type="OrthoDB" id="2153661at2759"/>
<feature type="transmembrane region" description="Helical" evidence="6">
    <location>
        <begin position="198"/>
        <end position="219"/>
    </location>
</feature>
<dbReference type="GeneID" id="37271318"/>
<keyword evidence="2 6" id="KW-0812">Transmembrane</keyword>
<dbReference type="Proteomes" id="UP000245946">
    <property type="component" value="Unassembled WGS sequence"/>
</dbReference>
<comment type="subcellular location">
    <subcellularLocation>
        <location evidence="1">Membrane</location>
        <topology evidence="1">Multi-pass membrane protein</topology>
    </subcellularLocation>
</comment>
<dbReference type="PANTHER" id="PTHR24064">
    <property type="entry name" value="SOLUTE CARRIER FAMILY 22 MEMBER"/>
    <property type="match status" value="1"/>
</dbReference>
<feature type="transmembrane region" description="Helical" evidence="6">
    <location>
        <begin position="248"/>
        <end position="271"/>
    </location>
</feature>
<feature type="region of interest" description="Disordered" evidence="5">
    <location>
        <begin position="1"/>
        <end position="29"/>
    </location>
</feature>
<evidence type="ECO:0000256" key="3">
    <source>
        <dbReference type="ARBA" id="ARBA00022989"/>
    </source>
</evidence>
<organism evidence="7 8">
    <name type="scientific">Tilletiopsis washingtonensis</name>
    <dbReference type="NCBI Taxonomy" id="58919"/>
    <lineage>
        <taxon>Eukaryota</taxon>
        <taxon>Fungi</taxon>
        <taxon>Dikarya</taxon>
        <taxon>Basidiomycota</taxon>
        <taxon>Ustilaginomycotina</taxon>
        <taxon>Exobasidiomycetes</taxon>
        <taxon>Entylomatales</taxon>
        <taxon>Entylomatales incertae sedis</taxon>
        <taxon>Tilletiopsis</taxon>
    </lineage>
</organism>
<reference evidence="7 8" key="1">
    <citation type="journal article" date="2018" name="Mol. Biol. Evol.">
        <title>Broad Genomic Sampling Reveals a Smut Pathogenic Ancestry of the Fungal Clade Ustilaginomycotina.</title>
        <authorList>
            <person name="Kijpornyongpan T."/>
            <person name="Mondo S.J."/>
            <person name="Barry K."/>
            <person name="Sandor L."/>
            <person name="Lee J."/>
            <person name="Lipzen A."/>
            <person name="Pangilinan J."/>
            <person name="LaButti K."/>
            <person name="Hainaut M."/>
            <person name="Henrissat B."/>
            <person name="Grigoriev I.V."/>
            <person name="Spatafora J.W."/>
            <person name="Aime M.C."/>
        </authorList>
    </citation>
    <scope>NUCLEOTIDE SEQUENCE [LARGE SCALE GENOMIC DNA]</scope>
    <source>
        <strain evidence="7 8">MCA 4186</strain>
    </source>
</reference>
<feature type="transmembrane region" description="Helical" evidence="6">
    <location>
        <begin position="418"/>
        <end position="438"/>
    </location>
</feature>